<proteinExistence type="predicted"/>
<organism evidence="1 2">
    <name type="scientific">Lentinula aciculospora</name>
    <dbReference type="NCBI Taxonomy" id="153920"/>
    <lineage>
        <taxon>Eukaryota</taxon>
        <taxon>Fungi</taxon>
        <taxon>Dikarya</taxon>
        <taxon>Basidiomycota</taxon>
        <taxon>Agaricomycotina</taxon>
        <taxon>Agaricomycetes</taxon>
        <taxon>Agaricomycetidae</taxon>
        <taxon>Agaricales</taxon>
        <taxon>Marasmiineae</taxon>
        <taxon>Omphalotaceae</taxon>
        <taxon>Lentinula</taxon>
    </lineage>
</organism>
<dbReference type="AlphaFoldDB" id="A0A9W8ZTH1"/>
<reference evidence="1" key="1">
    <citation type="submission" date="2022-08" db="EMBL/GenBank/DDBJ databases">
        <title>A Global Phylogenomic Analysis of the Shiitake Genus Lentinula.</title>
        <authorList>
            <consortium name="DOE Joint Genome Institute"/>
            <person name="Sierra-Patev S."/>
            <person name="Min B."/>
            <person name="Naranjo-Ortiz M."/>
            <person name="Looney B."/>
            <person name="Konkel Z."/>
            <person name="Slot J.C."/>
            <person name="Sakamoto Y."/>
            <person name="Steenwyk J.L."/>
            <person name="Rokas A."/>
            <person name="Carro J."/>
            <person name="Camarero S."/>
            <person name="Ferreira P."/>
            <person name="Molpeceres G."/>
            <person name="Ruiz-Duenas F.J."/>
            <person name="Serrano A."/>
            <person name="Henrissat B."/>
            <person name="Drula E."/>
            <person name="Hughes K.W."/>
            <person name="Mata J.L."/>
            <person name="Ishikawa N.K."/>
            <person name="Vargas-Isla R."/>
            <person name="Ushijima S."/>
            <person name="Smith C.A."/>
            <person name="Ahrendt S."/>
            <person name="Andreopoulos W."/>
            <person name="He G."/>
            <person name="Labutti K."/>
            <person name="Lipzen A."/>
            <person name="Ng V."/>
            <person name="Riley R."/>
            <person name="Sandor L."/>
            <person name="Barry K."/>
            <person name="Martinez A.T."/>
            <person name="Xiao Y."/>
            <person name="Gibbons J.G."/>
            <person name="Terashima K."/>
            <person name="Grigoriev I.V."/>
            <person name="Hibbett D.S."/>
        </authorList>
    </citation>
    <scope>NUCLEOTIDE SEQUENCE</scope>
    <source>
        <strain evidence="1">JLM2183</strain>
    </source>
</reference>
<name>A0A9W8ZTH1_9AGAR</name>
<gene>
    <name evidence="1" type="ORF">J3R30DRAFT_3412899</name>
</gene>
<keyword evidence="2" id="KW-1185">Reference proteome</keyword>
<protein>
    <submittedName>
        <fullName evidence="1">Uncharacterized protein</fullName>
    </submittedName>
</protein>
<sequence>MSTKIKSRISQLNEDLSNWIIHKQCLITEVTSYGLAQNLNGLIWITPKKVVKHDNKFYLGDSTKALSNDKFNKLLEEQDTYDTKEAQDKPTAHDTWILLCSTAEVKSHISIDSLQTPKDGNICESLSQLQVWYEELAGMGFKVPNDSYMTHICQACGSSYCDLFKSIDITAKLTGVSLTSNFLINSAQLAATE</sequence>
<comment type="caution">
    <text evidence="1">The sequence shown here is derived from an EMBL/GenBank/DDBJ whole genome shotgun (WGS) entry which is preliminary data.</text>
</comment>
<dbReference type="EMBL" id="JAOTPV010000060">
    <property type="protein sequence ID" value="KAJ4466010.1"/>
    <property type="molecule type" value="Genomic_DNA"/>
</dbReference>
<dbReference type="OrthoDB" id="3015170at2759"/>
<accession>A0A9W8ZTH1</accession>
<evidence type="ECO:0000313" key="2">
    <source>
        <dbReference type="Proteomes" id="UP001150266"/>
    </source>
</evidence>
<evidence type="ECO:0000313" key="1">
    <source>
        <dbReference type="EMBL" id="KAJ4466010.1"/>
    </source>
</evidence>
<dbReference type="Proteomes" id="UP001150266">
    <property type="component" value="Unassembled WGS sequence"/>
</dbReference>